<feature type="compositionally biased region" description="Basic and acidic residues" evidence="10">
    <location>
        <begin position="252"/>
        <end position="261"/>
    </location>
</feature>
<dbReference type="Proteomes" id="UP001153365">
    <property type="component" value="Unassembled WGS sequence"/>
</dbReference>
<dbReference type="InterPro" id="IPR036202">
    <property type="entry name" value="TopoI_DNA-bd_euk_N_sf"/>
</dbReference>
<feature type="compositionally biased region" description="Basic residues" evidence="10">
    <location>
        <begin position="166"/>
        <end position="181"/>
    </location>
</feature>
<evidence type="ECO:0000256" key="10">
    <source>
        <dbReference type="SAM" id="MobiDB-lite"/>
    </source>
</evidence>
<dbReference type="Pfam" id="PF02919">
    <property type="entry name" value="Topoisom_I_N"/>
    <property type="match status" value="1"/>
</dbReference>
<dbReference type="SMART" id="SM00435">
    <property type="entry name" value="TOPEUc"/>
    <property type="match status" value="1"/>
</dbReference>
<name>A0AAV0BPQ6_PHAPC</name>
<dbReference type="EMBL" id="CALTRL010006065">
    <property type="protein sequence ID" value="CAH7689353.1"/>
    <property type="molecule type" value="Genomic_DNA"/>
</dbReference>
<feature type="compositionally biased region" description="Basic and acidic residues" evidence="10">
    <location>
        <begin position="229"/>
        <end position="238"/>
    </location>
</feature>
<dbReference type="InterPro" id="IPR001631">
    <property type="entry name" value="TopoI"/>
</dbReference>
<dbReference type="SUPFAM" id="SSF56741">
    <property type="entry name" value="Eukaryotic DNA topoisomerase I, N-terminal DNA-binding fragment"/>
    <property type="match status" value="1"/>
</dbReference>
<feature type="compositionally biased region" description="Low complexity" evidence="10">
    <location>
        <begin position="94"/>
        <end position="139"/>
    </location>
</feature>
<comment type="catalytic activity">
    <reaction evidence="1 8 9">
        <text>ATP-independent breakage of single-stranded DNA, followed by passage and rejoining.</text>
        <dbReference type="EC" id="5.6.2.1"/>
    </reaction>
</comment>
<accession>A0AAV0BPQ6</accession>
<dbReference type="GO" id="GO:0005730">
    <property type="term" value="C:nucleolus"/>
    <property type="evidence" value="ECO:0007669"/>
    <property type="project" value="TreeGrafter"/>
</dbReference>
<evidence type="ECO:0000313" key="13">
    <source>
        <dbReference type="Proteomes" id="UP001153365"/>
    </source>
</evidence>
<evidence type="ECO:0000256" key="3">
    <source>
        <dbReference type="ARBA" id="ARBA00006645"/>
    </source>
</evidence>
<comment type="similarity">
    <text evidence="3 8 9">Belongs to the type IB topoisomerase family.</text>
</comment>
<feature type="compositionally biased region" description="Acidic residues" evidence="10">
    <location>
        <begin position="51"/>
        <end position="63"/>
    </location>
</feature>
<dbReference type="GO" id="GO:0005694">
    <property type="term" value="C:chromosome"/>
    <property type="evidence" value="ECO:0007669"/>
    <property type="project" value="InterPro"/>
</dbReference>
<evidence type="ECO:0000256" key="7">
    <source>
        <dbReference type="ARBA" id="ARBA00023242"/>
    </source>
</evidence>
<dbReference type="GO" id="GO:0006260">
    <property type="term" value="P:DNA replication"/>
    <property type="evidence" value="ECO:0007669"/>
    <property type="project" value="TreeGrafter"/>
</dbReference>
<keyword evidence="4 8" id="KW-0799">Topoisomerase</keyword>
<comment type="caution">
    <text evidence="12">The sequence shown here is derived from an EMBL/GenBank/DDBJ whole genome shotgun (WGS) entry which is preliminary data.</text>
</comment>
<dbReference type="InterPro" id="IPR014727">
    <property type="entry name" value="TopoI_cat_a/b-sub_euk"/>
</dbReference>
<feature type="compositionally biased region" description="Acidic residues" evidence="10">
    <location>
        <begin position="262"/>
        <end position="275"/>
    </location>
</feature>
<feature type="compositionally biased region" description="Basic and acidic residues" evidence="10">
    <location>
        <begin position="276"/>
        <end position="293"/>
    </location>
</feature>
<evidence type="ECO:0000256" key="5">
    <source>
        <dbReference type="ARBA" id="ARBA00023125"/>
    </source>
</evidence>
<evidence type="ECO:0000256" key="6">
    <source>
        <dbReference type="ARBA" id="ARBA00023235"/>
    </source>
</evidence>
<dbReference type="InterPro" id="IPR013499">
    <property type="entry name" value="TopoI_euk"/>
</dbReference>
<protein>
    <recommendedName>
        <fullName evidence="9">DNA topoisomerase I</fullName>
        <ecNumber evidence="9">5.6.2.1</ecNumber>
    </recommendedName>
    <alternativeName>
        <fullName evidence="9">DNA topoisomerase 1</fullName>
    </alternativeName>
</protein>
<dbReference type="FunFam" id="1.10.10.41:FF:000001">
    <property type="entry name" value="DNA topoisomerase I"/>
    <property type="match status" value="1"/>
</dbReference>
<sequence>MARLVSTTSRSTAKRVISNSSEEDEETDSSELFRSDDETPIAKRIKTEDSMMNEDSSDDEDEPLSTTTATQPSHKRSITDEESSALSSEDDKPIVSSIINSSNNNNSLKKSNSQTKSNSVDGGESSSATTTLTKSSTSSQMKIKREDDSESDDDLPLVKAQEHPKSYNKNKRKIMSKKIKKSGSTDESSSSEDQKPLINLKSKTATPKVTNQKKRKTAKNSVKEEDEDVKPIIKRESSTRPSSKSSKKSKHKQLDAKVKKEEDEEDDLEDDEDEEGRTQRQEEKDEAQYRWWEENKDDGSKRWTTLEHNGVLFPPPYAPLPKTVKMKYDGKPVDLPPESEEVAGFFGGMLNSDHCQKPVFCANFFRDFREVLKEHPPRDGTKIEKFEKCDFGPIFEYYESERQKKRSLTSQEKKALKAEKDKMEEKYMTCILDGRKEKVGNFRVEPPSLFRGRGEHPKTGSLKTRIQPESISINCSAGSKVPEPPPGHRWKEVVHLDTACWLATWKENINGSVKYVFLAPSSSLKGQSDLKKFEKARNLKHHIERIRADYRKELTDNLMATRQRATATYLIDKFALRAGNEKTDEEADTFGCCSLRCSHLTLEPPTTVIFDFLGKDSIRFFQRFDVDEQVFKNLRIFKKNKGPLDDVFDRLTTVTLNKHLSDYMQGLTAKVFRTYNASFTFEQELEKNMKELKPDASVADKIYAYNKANRQVAVLCNHQRTVSKNHDQTMGKAYEKIRAMKYQRRKLRLMILTSEGLDKKVKKMFEKDVESDLDEEWMVQHEEEQEAKEKEKAVKAFERYNEDAVKKGNAPKPEAELKKKLKDLEGYANRLRQERKKKIPASSKQSTKSNKAAKPEDSDEDREDGDEDDKKKVKRAKSQANGGSKGNGSGTGNGGLDNLVKAIGKIDQRILAAKVGCKDKDEGKETSLGTSKLNYIDPRLTFAWCKKYEVPVTKLFAKTLREKFHWAEETPADWRF</sequence>
<organism evidence="12 13">
    <name type="scientific">Phakopsora pachyrhizi</name>
    <name type="common">Asian soybean rust disease fungus</name>
    <dbReference type="NCBI Taxonomy" id="170000"/>
    <lineage>
        <taxon>Eukaryota</taxon>
        <taxon>Fungi</taxon>
        <taxon>Dikarya</taxon>
        <taxon>Basidiomycota</taxon>
        <taxon>Pucciniomycotina</taxon>
        <taxon>Pucciniomycetes</taxon>
        <taxon>Pucciniales</taxon>
        <taxon>Phakopsoraceae</taxon>
        <taxon>Phakopsora</taxon>
    </lineage>
</organism>
<dbReference type="PRINTS" id="PR00416">
    <property type="entry name" value="EUTPISMRASEI"/>
</dbReference>
<evidence type="ECO:0000256" key="4">
    <source>
        <dbReference type="ARBA" id="ARBA00023029"/>
    </source>
</evidence>
<dbReference type="FunFam" id="2.170.11.10:FF:000001">
    <property type="entry name" value="DNA topoisomerase I"/>
    <property type="match status" value="1"/>
</dbReference>
<dbReference type="EC" id="5.6.2.1" evidence="9"/>
<feature type="compositionally biased region" description="Polar residues" evidence="10">
    <location>
        <begin position="1"/>
        <end position="11"/>
    </location>
</feature>
<gene>
    <name evidence="12" type="ORF">PPACK8108_LOCUS24408</name>
</gene>
<feature type="active site" description="O-(3'-phospho-DNA)-tyrosine intermediate" evidence="8">
    <location>
        <position position="935"/>
    </location>
</feature>
<dbReference type="CDD" id="cd00659">
    <property type="entry name" value="Topo_IB_C"/>
    <property type="match status" value="1"/>
</dbReference>
<keyword evidence="5 8" id="KW-0238">DNA-binding</keyword>
<dbReference type="FunFam" id="3.90.15.10:FF:000003">
    <property type="entry name" value="DNA topoisomerase I"/>
    <property type="match status" value="1"/>
</dbReference>
<dbReference type="PROSITE" id="PS00176">
    <property type="entry name" value="TOPO_IB_1"/>
    <property type="match status" value="1"/>
</dbReference>
<evidence type="ECO:0000256" key="9">
    <source>
        <dbReference type="RuleBase" id="RU365101"/>
    </source>
</evidence>
<dbReference type="InterPro" id="IPR008336">
    <property type="entry name" value="TopoI_DNA-bd_euk"/>
</dbReference>
<dbReference type="InterPro" id="IPR018521">
    <property type="entry name" value="TopoIB_AS"/>
</dbReference>
<dbReference type="Gene3D" id="1.10.132.10">
    <property type="match status" value="1"/>
</dbReference>
<dbReference type="InterPro" id="IPR013030">
    <property type="entry name" value="DNA_topo_DNA_db_N_dom2"/>
</dbReference>
<dbReference type="InterPro" id="IPR025834">
    <property type="entry name" value="TopoI_C_dom"/>
</dbReference>
<comment type="subcellular location">
    <subcellularLocation>
        <location evidence="2">Nucleus</location>
    </subcellularLocation>
</comment>
<dbReference type="GO" id="GO:0003677">
    <property type="term" value="F:DNA binding"/>
    <property type="evidence" value="ECO:0007669"/>
    <property type="project" value="UniProtKB-UniRule"/>
</dbReference>
<dbReference type="InterPro" id="IPR013500">
    <property type="entry name" value="TopoI_cat_euk"/>
</dbReference>
<feature type="compositionally biased region" description="Acidic residues" evidence="10">
    <location>
        <begin position="857"/>
        <end position="867"/>
    </location>
</feature>
<dbReference type="Gene3D" id="1.10.10.41">
    <property type="entry name" value="Yeast DNA topoisomerase - domain 1"/>
    <property type="match status" value="1"/>
</dbReference>
<evidence type="ECO:0000256" key="2">
    <source>
        <dbReference type="ARBA" id="ARBA00004123"/>
    </source>
</evidence>
<dbReference type="Pfam" id="PF14370">
    <property type="entry name" value="Topo_C_assoc"/>
    <property type="match status" value="1"/>
</dbReference>
<dbReference type="SUPFAM" id="SSF56349">
    <property type="entry name" value="DNA breaking-rejoining enzymes"/>
    <property type="match status" value="1"/>
</dbReference>
<feature type="domain" description="DNA topoisomerase I eukaryotic-type" evidence="11">
    <location>
        <begin position="449"/>
        <end position="949"/>
    </location>
</feature>
<comment type="function">
    <text evidence="9">Releases the supercoiling and torsional tension of DNA introduced during the DNA replication and transcription by transiently cleaving and rejoining one strand of the DNA duplex. Introduces a single-strand break via transesterification at the specific target site 5'-[CT]CCTTp site in duplex DNA. The scissile phosphodiester is attacked by the catalytic tyrosine of the enzyme, resulting in the formation of a DNA-(3'-phosphotyrosyl)-enzyme intermediate and the expulsion of a 5'-OH DNA strand. The free DNA strand then undergoes passage around the unbroken strand thus removing DNA supercoils. Finally, in the religation step, the DNA 5'-OH attacks the covalent intermediate to expel the active-site tyrosine and restore the DNA phosphodiester backbone.</text>
</comment>
<evidence type="ECO:0000256" key="8">
    <source>
        <dbReference type="PROSITE-ProRule" id="PRU01382"/>
    </source>
</evidence>
<keyword evidence="6 8" id="KW-0413">Isomerase</keyword>
<dbReference type="AlphaFoldDB" id="A0AAV0BPQ6"/>
<proteinExistence type="inferred from homology"/>
<keyword evidence="7" id="KW-0539">Nucleus</keyword>
<feature type="region of interest" description="Disordered" evidence="10">
    <location>
        <begin position="1"/>
        <end position="293"/>
    </location>
</feature>
<dbReference type="PANTHER" id="PTHR10290">
    <property type="entry name" value="DNA TOPOISOMERASE I"/>
    <property type="match status" value="1"/>
</dbReference>
<dbReference type="InterPro" id="IPR011010">
    <property type="entry name" value="DNA_brk_join_enz"/>
</dbReference>
<dbReference type="PANTHER" id="PTHR10290:SF3">
    <property type="entry name" value="DNA TOPOISOMERASE 1"/>
    <property type="match status" value="1"/>
</dbReference>
<dbReference type="InterPro" id="IPR014711">
    <property type="entry name" value="TopoI_cat_a-hlx-sub_euk"/>
</dbReference>
<dbReference type="InterPro" id="IPR013034">
    <property type="entry name" value="DNA_topo_DNA_db_N_dom1"/>
</dbReference>
<evidence type="ECO:0000259" key="11">
    <source>
        <dbReference type="SMART" id="SM00435"/>
    </source>
</evidence>
<dbReference type="Gene3D" id="2.170.11.10">
    <property type="entry name" value="DNA Topoisomerase I, domain 2"/>
    <property type="match status" value="1"/>
</dbReference>
<dbReference type="PROSITE" id="PS52038">
    <property type="entry name" value="TOPO_IB_2"/>
    <property type="match status" value="1"/>
</dbReference>
<dbReference type="InterPro" id="IPR048045">
    <property type="entry name" value="Topoisomer_I_DNA-bd"/>
</dbReference>
<feature type="region of interest" description="Disordered" evidence="10">
    <location>
        <begin position="831"/>
        <end position="894"/>
    </location>
</feature>
<dbReference type="GO" id="GO:0007059">
    <property type="term" value="P:chromosome segregation"/>
    <property type="evidence" value="ECO:0007669"/>
    <property type="project" value="TreeGrafter"/>
</dbReference>
<dbReference type="Gene3D" id="3.90.15.10">
    <property type="entry name" value="Topoisomerase I, Chain A, domain 3"/>
    <property type="match status" value="1"/>
</dbReference>
<feature type="compositionally biased region" description="Polar residues" evidence="10">
    <location>
        <begin position="201"/>
        <end position="210"/>
    </location>
</feature>
<evidence type="ECO:0000313" key="12">
    <source>
        <dbReference type="EMBL" id="CAH7689353.1"/>
    </source>
</evidence>
<dbReference type="GO" id="GO:0003917">
    <property type="term" value="F:DNA topoisomerase type I (single strand cut, ATP-independent) activity"/>
    <property type="evidence" value="ECO:0007669"/>
    <property type="project" value="UniProtKB-UniRule"/>
</dbReference>
<dbReference type="CDD" id="cd03488">
    <property type="entry name" value="Topoisomer_IB_N_htopoI_like"/>
    <property type="match status" value="1"/>
</dbReference>
<dbReference type="InterPro" id="IPR051062">
    <property type="entry name" value="Topoisomerase_IB"/>
</dbReference>
<feature type="compositionally biased region" description="Basic and acidic residues" evidence="10">
    <location>
        <begin position="31"/>
        <end position="49"/>
    </location>
</feature>
<keyword evidence="13" id="KW-1185">Reference proteome</keyword>
<dbReference type="Pfam" id="PF01028">
    <property type="entry name" value="Topoisom_I"/>
    <property type="match status" value="1"/>
</dbReference>
<dbReference type="GO" id="GO:0006265">
    <property type="term" value="P:DNA topological change"/>
    <property type="evidence" value="ECO:0007669"/>
    <property type="project" value="UniProtKB-UniRule"/>
</dbReference>
<reference evidence="12" key="1">
    <citation type="submission" date="2022-06" db="EMBL/GenBank/DDBJ databases">
        <authorList>
            <consortium name="SYNGENTA / RWTH Aachen University"/>
        </authorList>
    </citation>
    <scope>NUCLEOTIDE SEQUENCE</scope>
</reference>
<feature type="compositionally biased region" description="Gly residues" evidence="10">
    <location>
        <begin position="883"/>
        <end position="894"/>
    </location>
</feature>
<evidence type="ECO:0000256" key="1">
    <source>
        <dbReference type="ARBA" id="ARBA00000213"/>
    </source>
</evidence>